<gene>
    <name evidence="5" type="primary">LOC109713788</name>
</gene>
<evidence type="ECO:0000313" key="4">
    <source>
        <dbReference type="Proteomes" id="UP000515123"/>
    </source>
</evidence>
<evidence type="ECO:0000259" key="3">
    <source>
        <dbReference type="Pfam" id="PF14309"/>
    </source>
</evidence>
<feature type="compositionally biased region" description="Polar residues" evidence="1">
    <location>
        <begin position="494"/>
        <end position="505"/>
    </location>
</feature>
<feature type="compositionally biased region" description="Basic residues" evidence="1">
    <location>
        <begin position="130"/>
        <end position="139"/>
    </location>
</feature>
<evidence type="ECO:0000259" key="2">
    <source>
        <dbReference type="Pfam" id="PF12552"/>
    </source>
</evidence>
<sequence>MARRNFKQNTRPQKDNFGCMWGLFHMLDFRWSPKFLSDRKHGSSAYDDSGDPRSILGNFEEKNNEVANVDGSKVRRVTTGKQSVKTLMEEEMARVKPVEKPRNAVEKKQYDPSPQKKKQYDPEGRVRLEKRPKKTRKNSKALSDLSVNKQMTSQSLNSNGLDNTIPAERSDLQFILAAFLVEIYKFHNQCPHIDCKNKISLCPALKSIVYRKLNDLSNSNSCVDDKHLNGSKATQSKEFMDALEILSSNKELFLKLLQDPNSHILQNIQNICHLREGSEEQGGSKQYQEISSSKVFNKQNRHNFFWKKDRSNGRQLAEGNDNSPPISRIVVLKPLAATNASSSQQSYNRLRDQEDGERVNSHFSVREIKRRLMHVIGETKKEQDSISTDGLLHKVPHGYKDSLKELSRESSASMTRKASSDDENFSDPTAFNSEMEPNDGEINTNDATSCKTGSFFYEEAMKHLTEMLNSGSRIEELPNEPESQSLEKMLYLPQNSSLSPRNSPTSEEELDPSPEEKRLSPSQQLEKEDVVEHLGPSGQNLGRITCDVVINQVGESRLELMNPEAQEGKCIEEEINPEVSAGTKDITNEDDTICEKTDSEVCPELVGSDSHVLSERSKEEGSVLVTVDEAELVSECGLIFPSSPETIIDRREQHSSVTSVEPTTSSDLIFSSSPESTSEKPEQPSPVSVLEPSFADGVASSGCRTTKHAELFVQLPKNLFRDHDNYSPPPCSSDSGPTQNLLRDNNARFEYIKSVLEASGLISDQNSKKWYLDDQLLDPHLLDEVGISYNQTDDSKLLFGCIEEVLVEIKESFFRFTPRSSFAKHNTRPPLLKEVSKGVSWHLENKCPSTLEETVRKYLDCGSWMDLRSESESIVLEICDDFLDDLLEEAVFDLWL</sequence>
<dbReference type="Pfam" id="PF14309">
    <property type="entry name" value="DUF4378"/>
    <property type="match status" value="1"/>
</dbReference>
<feature type="region of interest" description="Disordered" evidence="1">
    <location>
        <begin position="494"/>
        <end position="527"/>
    </location>
</feature>
<evidence type="ECO:0000256" key="1">
    <source>
        <dbReference type="SAM" id="MobiDB-lite"/>
    </source>
</evidence>
<feature type="compositionally biased region" description="Polar residues" evidence="1">
    <location>
        <begin position="145"/>
        <end position="160"/>
    </location>
</feature>
<dbReference type="PANTHER" id="PTHR47857">
    <property type="entry name" value="EXPRESSED PROTEIN-RELATED"/>
    <property type="match status" value="1"/>
</dbReference>
<dbReference type="RefSeq" id="XP_020093569.1">
    <property type="nucleotide sequence ID" value="XM_020237980.1"/>
</dbReference>
<dbReference type="Proteomes" id="UP000515123">
    <property type="component" value="Linkage group 8"/>
</dbReference>
<dbReference type="InterPro" id="IPR025486">
    <property type="entry name" value="DUF4378"/>
</dbReference>
<reference evidence="5" key="2">
    <citation type="submission" date="2025-08" db="UniProtKB">
        <authorList>
            <consortium name="RefSeq"/>
        </authorList>
    </citation>
    <scope>IDENTIFICATION</scope>
    <source>
        <tissue evidence="5">Leaf</tissue>
    </source>
</reference>
<accession>A0A6P5FC90</accession>
<feature type="region of interest" description="Disordered" evidence="1">
    <location>
        <begin position="650"/>
        <end position="689"/>
    </location>
</feature>
<feature type="domain" description="DUF4378" evidence="3">
    <location>
        <begin position="749"/>
        <end position="889"/>
    </location>
</feature>
<organism evidence="4 5">
    <name type="scientific">Ananas comosus</name>
    <name type="common">Pineapple</name>
    <name type="synonym">Ananas ananas</name>
    <dbReference type="NCBI Taxonomy" id="4615"/>
    <lineage>
        <taxon>Eukaryota</taxon>
        <taxon>Viridiplantae</taxon>
        <taxon>Streptophyta</taxon>
        <taxon>Embryophyta</taxon>
        <taxon>Tracheophyta</taxon>
        <taxon>Spermatophyta</taxon>
        <taxon>Magnoliopsida</taxon>
        <taxon>Liliopsida</taxon>
        <taxon>Poales</taxon>
        <taxon>Bromeliaceae</taxon>
        <taxon>Bromelioideae</taxon>
        <taxon>Ananas</taxon>
    </lineage>
</organism>
<feature type="compositionally biased region" description="Low complexity" evidence="1">
    <location>
        <begin position="655"/>
        <end position="676"/>
    </location>
</feature>
<feature type="compositionally biased region" description="Basic and acidic residues" evidence="1">
    <location>
        <begin position="87"/>
        <end position="110"/>
    </location>
</feature>
<dbReference type="OrthoDB" id="770239at2759"/>
<dbReference type="AlphaFoldDB" id="A0A6P5FC90"/>
<dbReference type="InterPro" id="IPR022212">
    <property type="entry name" value="DUF3741"/>
</dbReference>
<keyword evidence="4" id="KW-1185">Reference proteome</keyword>
<reference evidence="4" key="1">
    <citation type="journal article" date="2015" name="Nat. Genet.">
        <title>The pineapple genome and the evolution of CAM photosynthesis.</title>
        <authorList>
            <person name="Ming R."/>
            <person name="VanBuren R."/>
            <person name="Wai C.M."/>
            <person name="Tang H."/>
            <person name="Schatz M.C."/>
            <person name="Bowers J.E."/>
            <person name="Lyons E."/>
            <person name="Wang M.L."/>
            <person name="Chen J."/>
            <person name="Biggers E."/>
            <person name="Zhang J."/>
            <person name="Huang L."/>
            <person name="Zhang L."/>
            <person name="Miao W."/>
            <person name="Zhang J."/>
            <person name="Ye Z."/>
            <person name="Miao C."/>
            <person name="Lin Z."/>
            <person name="Wang H."/>
            <person name="Zhou H."/>
            <person name="Yim W.C."/>
            <person name="Priest H.D."/>
            <person name="Zheng C."/>
            <person name="Woodhouse M."/>
            <person name="Edger P.P."/>
            <person name="Guyot R."/>
            <person name="Guo H.B."/>
            <person name="Guo H."/>
            <person name="Zheng G."/>
            <person name="Singh R."/>
            <person name="Sharma A."/>
            <person name="Min X."/>
            <person name="Zheng Y."/>
            <person name="Lee H."/>
            <person name="Gurtowski J."/>
            <person name="Sedlazeck F.J."/>
            <person name="Harkess A."/>
            <person name="McKain M.R."/>
            <person name="Liao Z."/>
            <person name="Fang J."/>
            <person name="Liu J."/>
            <person name="Zhang X."/>
            <person name="Zhang Q."/>
            <person name="Hu W."/>
            <person name="Qin Y."/>
            <person name="Wang K."/>
            <person name="Chen L.Y."/>
            <person name="Shirley N."/>
            <person name="Lin Y.R."/>
            <person name="Liu L.Y."/>
            <person name="Hernandez A.G."/>
            <person name="Wright C.L."/>
            <person name="Bulone V."/>
            <person name="Tuskan G.A."/>
            <person name="Heath K."/>
            <person name="Zee F."/>
            <person name="Moore P.H."/>
            <person name="Sunkar R."/>
            <person name="Leebens-Mack J.H."/>
            <person name="Mockler T."/>
            <person name="Bennetzen J.L."/>
            <person name="Freeling M."/>
            <person name="Sankoff D."/>
            <person name="Paterson A.H."/>
            <person name="Zhu X."/>
            <person name="Yang X."/>
            <person name="Smith J.A."/>
            <person name="Cushman J.C."/>
            <person name="Paull R.E."/>
            <person name="Yu Q."/>
        </authorList>
    </citation>
    <scope>NUCLEOTIDE SEQUENCE [LARGE SCALE GENOMIC DNA]</scope>
    <source>
        <strain evidence="4">cv. F153</strain>
    </source>
</reference>
<feature type="region of interest" description="Disordered" evidence="1">
    <location>
        <begin position="78"/>
        <end position="160"/>
    </location>
</feature>
<name>A0A6P5FC90_ANACO</name>
<feature type="compositionally biased region" description="Basic and acidic residues" evidence="1">
    <location>
        <begin position="118"/>
        <end position="129"/>
    </location>
</feature>
<dbReference type="Pfam" id="PF12552">
    <property type="entry name" value="DUF3741"/>
    <property type="match status" value="1"/>
</dbReference>
<evidence type="ECO:0000313" key="5">
    <source>
        <dbReference type="RefSeq" id="XP_020093569.1"/>
    </source>
</evidence>
<proteinExistence type="predicted"/>
<feature type="region of interest" description="Disordered" evidence="1">
    <location>
        <begin position="405"/>
        <end position="447"/>
    </location>
</feature>
<dbReference type="GeneID" id="109713788"/>
<protein>
    <submittedName>
        <fullName evidence="5">Uncharacterized protein LOC109713788 isoform X1</fullName>
    </submittedName>
</protein>
<feature type="compositionally biased region" description="Basic and acidic residues" evidence="1">
    <location>
        <begin position="514"/>
        <end position="527"/>
    </location>
</feature>
<feature type="domain" description="DUF3741" evidence="2">
    <location>
        <begin position="223"/>
        <end position="262"/>
    </location>
</feature>